<proteinExistence type="inferred from homology"/>
<dbReference type="SUPFAM" id="SSF81296">
    <property type="entry name" value="E set domains"/>
    <property type="match status" value="1"/>
</dbReference>
<feature type="region of interest" description="Disordered" evidence="5">
    <location>
        <begin position="1"/>
        <end position="21"/>
    </location>
</feature>
<evidence type="ECO:0000256" key="4">
    <source>
        <dbReference type="ARBA" id="ARBA00022490"/>
    </source>
</evidence>
<dbReference type="EMBL" id="CAMPGE010018704">
    <property type="protein sequence ID" value="CAI2377096.1"/>
    <property type="molecule type" value="Genomic_DNA"/>
</dbReference>
<dbReference type="PANTHER" id="PTHR10980">
    <property type="entry name" value="RHO GDP-DISSOCIATION INHIBITOR"/>
    <property type="match status" value="1"/>
</dbReference>
<evidence type="ECO:0000256" key="3">
    <source>
        <dbReference type="ARBA" id="ARBA00022468"/>
    </source>
</evidence>
<reference evidence="6" key="1">
    <citation type="submission" date="2023-07" db="EMBL/GenBank/DDBJ databases">
        <authorList>
            <consortium name="AG Swart"/>
            <person name="Singh M."/>
            <person name="Singh A."/>
            <person name="Seah K."/>
            <person name="Emmerich C."/>
        </authorList>
    </citation>
    <scope>NUCLEOTIDE SEQUENCE</scope>
    <source>
        <strain evidence="6">DP1</strain>
    </source>
</reference>
<dbReference type="GO" id="GO:0005096">
    <property type="term" value="F:GTPase activator activity"/>
    <property type="evidence" value="ECO:0007669"/>
    <property type="project" value="UniProtKB-KW"/>
</dbReference>
<dbReference type="GO" id="GO:0016020">
    <property type="term" value="C:membrane"/>
    <property type="evidence" value="ECO:0007669"/>
    <property type="project" value="TreeGrafter"/>
</dbReference>
<protein>
    <recommendedName>
        <fullName evidence="8">Rho GDP-dissociation inhibitor</fullName>
    </recommendedName>
</protein>
<organism evidence="6 7">
    <name type="scientific">Euplotes crassus</name>
    <dbReference type="NCBI Taxonomy" id="5936"/>
    <lineage>
        <taxon>Eukaryota</taxon>
        <taxon>Sar</taxon>
        <taxon>Alveolata</taxon>
        <taxon>Ciliophora</taxon>
        <taxon>Intramacronucleata</taxon>
        <taxon>Spirotrichea</taxon>
        <taxon>Hypotrichia</taxon>
        <taxon>Euplotida</taxon>
        <taxon>Euplotidae</taxon>
        <taxon>Moneuplotes</taxon>
    </lineage>
</organism>
<dbReference type="GO" id="GO:0005829">
    <property type="term" value="C:cytosol"/>
    <property type="evidence" value="ECO:0007669"/>
    <property type="project" value="TreeGrafter"/>
</dbReference>
<evidence type="ECO:0000313" key="7">
    <source>
        <dbReference type="Proteomes" id="UP001295684"/>
    </source>
</evidence>
<sequence>MEPLEFTGYADLGEDSSSKTDFKKRQMSCYVKDLPKDEIPDSLKDDGKPKARRMSCVQMLKKDKEDESLVNYKNNLLGDLGAIEEEAPAEVEVFSIEFVCQDREEGNIALNFREDEEMKKAEEFVLKEGAMFNIRITFKVHNDIVYGLKFANIVKKLKITAQKEEHVMGTFAPTKDAHVFNLPEAYAPEGFFQRGSYKGKAMLIDSDGMVHLQFKYPFKISKKW</sequence>
<dbReference type="Proteomes" id="UP001295684">
    <property type="component" value="Unassembled WGS sequence"/>
</dbReference>
<keyword evidence="3" id="KW-0343">GTPase activation</keyword>
<dbReference type="InterPro" id="IPR014756">
    <property type="entry name" value="Ig_E-set"/>
</dbReference>
<evidence type="ECO:0000256" key="1">
    <source>
        <dbReference type="ARBA" id="ARBA00004496"/>
    </source>
</evidence>
<dbReference type="AlphaFoldDB" id="A0AAD1XQE5"/>
<evidence type="ECO:0008006" key="8">
    <source>
        <dbReference type="Google" id="ProtNLM"/>
    </source>
</evidence>
<dbReference type="InterPro" id="IPR000406">
    <property type="entry name" value="Rho_GDI"/>
</dbReference>
<keyword evidence="4" id="KW-0963">Cytoplasm</keyword>
<evidence type="ECO:0000313" key="6">
    <source>
        <dbReference type="EMBL" id="CAI2377096.1"/>
    </source>
</evidence>
<accession>A0AAD1XQE5</accession>
<evidence type="ECO:0000256" key="2">
    <source>
        <dbReference type="ARBA" id="ARBA00009758"/>
    </source>
</evidence>
<comment type="caution">
    <text evidence="6">The sequence shown here is derived from an EMBL/GenBank/DDBJ whole genome shotgun (WGS) entry which is preliminary data.</text>
</comment>
<dbReference type="GO" id="GO:0007266">
    <property type="term" value="P:Rho protein signal transduction"/>
    <property type="evidence" value="ECO:0007669"/>
    <property type="project" value="InterPro"/>
</dbReference>
<dbReference type="PANTHER" id="PTHR10980:SF3">
    <property type="entry name" value="LD16419P"/>
    <property type="match status" value="1"/>
</dbReference>
<dbReference type="Gene3D" id="2.70.50.30">
    <property type="entry name" value="Coagulation Factor XIII, subunit A, domain 1"/>
    <property type="match status" value="1"/>
</dbReference>
<gene>
    <name evidence="6" type="ORF">ECRASSUSDP1_LOCUS18478</name>
</gene>
<dbReference type="FunFam" id="2.70.50.30:FF:000004">
    <property type="entry name" value="Rho GDP-dissociation inhibitor 1"/>
    <property type="match status" value="1"/>
</dbReference>
<keyword evidence="7" id="KW-1185">Reference proteome</keyword>
<evidence type="ECO:0000256" key="5">
    <source>
        <dbReference type="SAM" id="MobiDB-lite"/>
    </source>
</evidence>
<dbReference type="GO" id="GO:0005094">
    <property type="term" value="F:Rho GDP-dissociation inhibitor activity"/>
    <property type="evidence" value="ECO:0007669"/>
    <property type="project" value="InterPro"/>
</dbReference>
<dbReference type="Pfam" id="PF02115">
    <property type="entry name" value="Rho_GDI"/>
    <property type="match status" value="1"/>
</dbReference>
<comment type="subcellular location">
    <subcellularLocation>
        <location evidence="1">Cytoplasm</location>
    </subcellularLocation>
</comment>
<name>A0AAD1XQE5_EUPCR</name>
<dbReference type="InterPro" id="IPR024792">
    <property type="entry name" value="RhoGDI_dom_sf"/>
</dbReference>
<comment type="similarity">
    <text evidence="2">Belongs to the Rho GDI family.</text>
</comment>